<evidence type="ECO:0000313" key="3">
    <source>
        <dbReference type="EMBL" id="CAG9840635.1"/>
    </source>
</evidence>
<evidence type="ECO:0000256" key="2">
    <source>
        <dbReference type="SAM" id="SignalP"/>
    </source>
</evidence>
<keyword evidence="2" id="KW-0732">Signal</keyword>
<feature type="signal peptide" evidence="2">
    <location>
        <begin position="1"/>
        <end position="19"/>
    </location>
</feature>
<feature type="region of interest" description="Disordered" evidence="1">
    <location>
        <begin position="227"/>
        <end position="278"/>
    </location>
</feature>
<sequence>MKTTLVLPLLVCVGLTVGAQKNDFYCDTCVAFASAIKELVLEEVPLLSTISSKRSNNMWRNSKINYSRMTEEEIREMMDSITTDEESEYDDEDYGEFVDDSDYLVETDDEVSSSKDELTKDKDNVINECLSDMQRLSSAEFLTKSTELDLNVTGCFSPMTSTPAPSPKPATSKNILSVSTVGVLSATVTESKDVQPSIAAATESGDVQPSTSAGSTECSAIYLEQKPMKRAKSPLPENEPEGPQMLPNNGGFIGQAIPTKENSQVGPKRSRWNTPRPSVWKRNVENSKRVEGKPYKSTTGRMQAPKIPKAVNCSKCLLKRTGSCYVKLMRCYMDLHPGNMLLEVLEDVEVLSEEEIPENLPCTSALDTSWERYSTTSLQQPVAEKLSTPRGGEILANMF</sequence>
<evidence type="ECO:0000256" key="1">
    <source>
        <dbReference type="SAM" id="MobiDB-lite"/>
    </source>
</evidence>
<protein>
    <recommendedName>
        <fullName evidence="5">DUF3456 domain-containing protein</fullName>
    </recommendedName>
</protein>
<reference evidence="3" key="1">
    <citation type="submission" date="2022-01" db="EMBL/GenBank/DDBJ databases">
        <authorList>
            <person name="King R."/>
        </authorList>
    </citation>
    <scope>NUCLEOTIDE SEQUENCE</scope>
</reference>
<accession>A0A9N9TFU0</accession>
<organism evidence="3 4">
    <name type="scientific">Diabrotica balteata</name>
    <name type="common">Banded cucumber beetle</name>
    <dbReference type="NCBI Taxonomy" id="107213"/>
    <lineage>
        <taxon>Eukaryota</taxon>
        <taxon>Metazoa</taxon>
        <taxon>Ecdysozoa</taxon>
        <taxon>Arthropoda</taxon>
        <taxon>Hexapoda</taxon>
        <taxon>Insecta</taxon>
        <taxon>Pterygota</taxon>
        <taxon>Neoptera</taxon>
        <taxon>Endopterygota</taxon>
        <taxon>Coleoptera</taxon>
        <taxon>Polyphaga</taxon>
        <taxon>Cucujiformia</taxon>
        <taxon>Chrysomeloidea</taxon>
        <taxon>Chrysomelidae</taxon>
        <taxon>Galerucinae</taxon>
        <taxon>Diabroticina</taxon>
        <taxon>Diabroticites</taxon>
        <taxon>Diabrotica</taxon>
    </lineage>
</organism>
<name>A0A9N9TFU0_DIABA</name>
<feature type="chain" id="PRO_5040182549" description="DUF3456 domain-containing protein" evidence="2">
    <location>
        <begin position="20"/>
        <end position="399"/>
    </location>
</feature>
<evidence type="ECO:0008006" key="5">
    <source>
        <dbReference type="Google" id="ProtNLM"/>
    </source>
</evidence>
<proteinExistence type="predicted"/>
<dbReference type="AlphaFoldDB" id="A0A9N9TFU0"/>
<evidence type="ECO:0000313" key="4">
    <source>
        <dbReference type="Proteomes" id="UP001153709"/>
    </source>
</evidence>
<dbReference type="Proteomes" id="UP001153709">
    <property type="component" value="Chromosome 9"/>
</dbReference>
<gene>
    <name evidence="3" type="ORF">DIABBA_LOCUS13261</name>
</gene>
<keyword evidence="4" id="KW-1185">Reference proteome</keyword>
<dbReference type="EMBL" id="OU898284">
    <property type="protein sequence ID" value="CAG9840635.1"/>
    <property type="molecule type" value="Genomic_DNA"/>
</dbReference>
<dbReference type="OrthoDB" id="6762186at2759"/>